<keyword evidence="6" id="KW-0067">ATP-binding</keyword>
<keyword evidence="5" id="KW-0347">Helicase</keyword>
<proteinExistence type="inferred from homology"/>
<dbReference type="InterPro" id="IPR013761">
    <property type="entry name" value="SAM/pointed_sf"/>
</dbReference>
<dbReference type="SMART" id="SM00487">
    <property type="entry name" value="DEXDc"/>
    <property type="match status" value="1"/>
</dbReference>
<sequence length="1866" mass="211220">MESTTGVGKDNDPGTWSIDQVIREFCQDAISTQSIPDLARLVQAIPHRDDLEQRFRDNDVNGDTLLALDMTSIRDDLGITSLGQRRAIMRAIDHLRLHSESYQHAAFQANAIARLQSPLHSAPQMSHLDFPFPPQSPVLSVIDRVRSQVGRPTHSPSSSLGLGTNHFTFLQHSPVTNPETPLREPRATEYEPTPAAPNNLENSAPTTARLGAIKDDSTTSKSVPTVIQGSLEPLDLLQASVDAELSQNYQANDPAIIVPVVRDGHLVQKPPKKRVVPTLIRHTEERDSNSQGSYLSKESKPIQDTFYVRLSTGWSTPLYVLPGDNEEDFYIADNIETPGRKQVIARQMKYFLRQKTLINPENGSLLKIPYGPKRSQGLSKQLFTLFPHNENRPVVRTATDFPQLLKDAVLPNSLRHELPQQLLKTPSKHDDGAQPQSYTDLDEFQSLLARYPVATHEEGLPVYGDSGDEGEFDLETWDEIEQEKAEKQISTSVMTTAAVESTINETLEAFRSEWRETKLPKHKLKAYLLWMRSAKQKSRKAALENCQFWRDRHTEQLQKLKEAILKDTWHKPSDVKHQCQSIEPTLHSIEEHVYTIQVLLSDHQPERPNKAERQHKIVTQKPPLEDGEEDVDSDDIMNEDDSEFLSDSSDAGSIHHEPDGDEDVWNPVILKEEKTTPAAKTMAKPEQLMPQENPAASNEIHDHDADVETDIDDAIVTPRQKRKMFADKGKSPAKLNSKAPITPSRKFVEPLNLDRAKSGKISDSDTDHHDKPEFIPSKYRSKGMSLSSAIDLTKSSPPSAEKHGDSASSDMNVRTPELNPQPDGSRACRRFSMLTDNLSGPNLSGCDMPRAEDFHGIKGTDWALIEDNSDGRRALAKAVYVELDRDAVQKLVDLTSGIPEHNKLGRELLVEGFVAYQEDKKKAKQTLSQLVLLFMVYHNGQNLFGKIGPSRDQINQAFESIDSTQWRFFILLSRFLHIANGASKQKASLQGTPQSDKKRKREAFISDNSALDDTDLYRSDDLNSDVVELHQPPSSIKKRKRAVAESQEANKQQRSDQQRIEEQERRRIAVEKRVAQMPKAKGGSLCPVNFTEPIVYLDPHIASRVKPHQLKGIQFMWREIIEDPKQQGCILAHTMGLGKTMQVISLLVTIAQCARSDNPRIRDHVPLKSRSRKTLILCPAALVENWFDELIMWSPNQYILGEIHKHDSQSPRSLRLWSQNGGVLLISYTRFVRIINAAQDPTKIGQQGNLSKLEKILLEEPALVVADEAHNMKNPKSALNRAASRFKTLSRIALTGSPLNNHLEEYHTMVDWIAPGYLGTMVQFRSKYSEPISEGLYAESTPLERRTALRKLHVLKRDLDPKINRADISAIEKDMPTKTEYFITIPLTDLQKEAYNTYVQYMQHTVEPGGRGAQAKLWGWIAILQILCNHPKCCYDKLRDRQSELLEKSEAVGDESEMENEIQSEKENLDGESPLPADMIVDTQGPMLEAMQRVLEVFDRSQGMNDLKNLNLSYRTWLVHDIIREAVKIDDKTLIFSHSIPTLNYLEEMLLAMKCKYIRLDGTTKVGDRQNMTKKFNNTSRYDVFLISMKAGGLGMNLQGANRVIIFDFMYNPSWEEQAIGRAYRLGQRKPVLVYRFRAGGTFEGVMFNKAMFKKQMFSRVVDHKNFARHASKNIAEWLFPVQETEQKEFDEHIGKDPHVLDKIIKRVNYIRNIELTETFQREDNEKLDDEDKRVAEKEFQDQRLLRENPAAFFAKEQAQRLAQNPHAMGHANPFVQSPHFQVGQSSNHVNGVSTPQSGSSKGSGLVSYGNLPPFPLQRSSMHTQQIPLSLGIHRANEIPGLGSTVDGAVEHIDYPRNEDRLPPLY</sequence>
<dbReference type="EMBL" id="JAVRRD010000003">
    <property type="protein sequence ID" value="KAK5061606.1"/>
    <property type="molecule type" value="Genomic_DNA"/>
</dbReference>
<feature type="compositionally biased region" description="Basic and acidic residues" evidence="9">
    <location>
        <begin position="605"/>
        <end position="615"/>
    </location>
</feature>
<feature type="compositionally biased region" description="Polar residues" evidence="9">
    <location>
        <begin position="784"/>
        <end position="798"/>
    </location>
</feature>
<dbReference type="SUPFAM" id="SSF52540">
    <property type="entry name" value="P-loop containing nucleoside triphosphate hydrolases"/>
    <property type="match status" value="2"/>
</dbReference>
<dbReference type="PANTHER" id="PTHR45797:SF1">
    <property type="entry name" value="HELICASE ARIP4"/>
    <property type="match status" value="1"/>
</dbReference>
<dbReference type="InterPro" id="IPR000330">
    <property type="entry name" value="SNF2_N"/>
</dbReference>
<comment type="caution">
    <text evidence="13">The sequence shown here is derived from an EMBL/GenBank/DDBJ whole genome shotgun (WGS) entry which is preliminary data.</text>
</comment>
<feature type="domain" description="Helicase C-terminal" evidence="12">
    <location>
        <begin position="1521"/>
        <end position="1668"/>
    </location>
</feature>
<evidence type="ECO:0000256" key="1">
    <source>
        <dbReference type="ARBA" id="ARBA00004123"/>
    </source>
</evidence>
<dbReference type="Pfam" id="PF00176">
    <property type="entry name" value="SNF2-rel_dom"/>
    <property type="match status" value="1"/>
</dbReference>
<dbReference type="InterPro" id="IPR044574">
    <property type="entry name" value="ARIP4-like"/>
</dbReference>
<dbReference type="InterPro" id="IPR049730">
    <property type="entry name" value="SNF2/RAD54-like_C"/>
</dbReference>
<dbReference type="GO" id="GO:0016887">
    <property type="term" value="F:ATP hydrolysis activity"/>
    <property type="evidence" value="ECO:0007669"/>
    <property type="project" value="InterPro"/>
</dbReference>
<dbReference type="GO" id="GO:0005634">
    <property type="term" value="C:nucleus"/>
    <property type="evidence" value="ECO:0007669"/>
    <property type="project" value="UniProtKB-SubCell"/>
</dbReference>
<evidence type="ECO:0000259" key="11">
    <source>
        <dbReference type="PROSITE" id="PS51192"/>
    </source>
</evidence>
<feature type="region of interest" description="Disordered" evidence="9">
    <location>
        <begin position="1030"/>
        <end position="1063"/>
    </location>
</feature>
<feature type="region of interest" description="Disordered" evidence="9">
    <location>
        <begin position="721"/>
        <end position="826"/>
    </location>
</feature>
<organism evidence="13 14">
    <name type="scientific">Exophiala bonariae</name>
    <dbReference type="NCBI Taxonomy" id="1690606"/>
    <lineage>
        <taxon>Eukaryota</taxon>
        <taxon>Fungi</taxon>
        <taxon>Dikarya</taxon>
        <taxon>Ascomycota</taxon>
        <taxon>Pezizomycotina</taxon>
        <taxon>Eurotiomycetes</taxon>
        <taxon>Chaetothyriomycetidae</taxon>
        <taxon>Chaetothyriales</taxon>
        <taxon>Herpotrichiellaceae</taxon>
        <taxon>Exophiala</taxon>
    </lineage>
</organism>
<dbReference type="GO" id="GO:0005524">
    <property type="term" value="F:ATP binding"/>
    <property type="evidence" value="ECO:0007669"/>
    <property type="project" value="UniProtKB-KW"/>
</dbReference>
<evidence type="ECO:0000256" key="3">
    <source>
        <dbReference type="ARBA" id="ARBA00022741"/>
    </source>
</evidence>
<dbReference type="Gene3D" id="3.40.50.10810">
    <property type="entry name" value="Tandem AAA-ATPase domain"/>
    <property type="match status" value="1"/>
</dbReference>
<dbReference type="SUPFAM" id="SSF47769">
    <property type="entry name" value="SAM/Pointed domain"/>
    <property type="match status" value="1"/>
</dbReference>
<keyword evidence="7" id="KW-0238">DNA-binding</keyword>
<evidence type="ECO:0000259" key="12">
    <source>
        <dbReference type="PROSITE" id="PS51194"/>
    </source>
</evidence>
<evidence type="ECO:0000313" key="13">
    <source>
        <dbReference type="EMBL" id="KAK5061606.1"/>
    </source>
</evidence>
<dbReference type="PROSITE" id="PS51194">
    <property type="entry name" value="HELICASE_CTER"/>
    <property type="match status" value="1"/>
</dbReference>
<protein>
    <submittedName>
        <fullName evidence="13">Uncharacterized protein</fullName>
    </submittedName>
</protein>
<evidence type="ECO:0000256" key="5">
    <source>
        <dbReference type="ARBA" id="ARBA00022806"/>
    </source>
</evidence>
<feature type="region of interest" description="Disordered" evidence="9">
    <location>
        <begin position="173"/>
        <end position="204"/>
    </location>
</feature>
<evidence type="ECO:0000313" key="14">
    <source>
        <dbReference type="Proteomes" id="UP001358417"/>
    </source>
</evidence>
<dbReference type="Gene3D" id="1.10.150.50">
    <property type="entry name" value="Transcription Factor, Ets-1"/>
    <property type="match status" value="1"/>
</dbReference>
<comment type="similarity">
    <text evidence="2">Belongs to the SNF2/RAD54 helicase family.</text>
</comment>
<dbReference type="PROSITE" id="PS50105">
    <property type="entry name" value="SAM_DOMAIN"/>
    <property type="match status" value="1"/>
</dbReference>
<feature type="region of interest" description="Disordered" evidence="9">
    <location>
        <begin position="1449"/>
        <end position="1475"/>
    </location>
</feature>
<feature type="region of interest" description="Disordered" evidence="9">
    <location>
        <begin position="605"/>
        <end position="663"/>
    </location>
</feature>
<dbReference type="InterPro" id="IPR001650">
    <property type="entry name" value="Helicase_C-like"/>
</dbReference>
<feature type="compositionally biased region" description="Basic and acidic residues" evidence="9">
    <location>
        <begin position="746"/>
        <end position="773"/>
    </location>
</feature>
<dbReference type="InterPro" id="IPR038718">
    <property type="entry name" value="SNF2-like_sf"/>
</dbReference>
<dbReference type="Pfam" id="PF00271">
    <property type="entry name" value="Helicase_C"/>
    <property type="match status" value="1"/>
</dbReference>
<gene>
    <name evidence="13" type="ORF">LTR84_008150</name>
</gene>
<keyword evidence="4" id="KW-0378">Hydrolase</keyword>
<feature type="domain" description="SAM" evidence="10">
    <location>
        <begin position="33"/>
        <end position="98"/>
    </location>
</feature>
<dbReference type="InterPro" id="IPR027417">
    <property type="entry name" value="P-loop_NTPase"/>
</dbReference>
<dbReference type="InterPro" id="IPR014001">
    <property type="entry name" value="Helicase_ATP-bd"/>
</dbReference>
<dbReference type="Gene3D" id="3.40.50.300">
    <property type="entry name" value="P-loop containing nucleotide triphosphate hydrolases"/>
    <property type="match status" value="1"/>
</dbReference>
<dbReference type="CDD" id="cd18793">
    <property type="entry name" value="SF2_C_SNF"/>
    <property type="match status" value="1"/>
</dbReference>
<reference evidence="13 14" key="1">
    <citation type="submission" date="2023-08" db="EMBL/GenBank/DDBJ databases">
        <title>Black Yeasts Isolated from many extreme environments.</title>
        <authorList>
            <person name="Coleine C."/>
            <person name="Stajich J.E."/>
            <person name="Selbmann L."/>
        </authorList>
    </citation>
    <scope>NUCLEOTIDE SEQUENCE [LARGE SCALE GENOMIC DNA]</scope>
    <source>
        <strain evidence="13 14">CCFEE 5792</strain>
    </source>
</reference>
<name>A0AAV9NNQ6_9EURO</name>
<dbReference type="Pfam" id="PF07647">
    <property type="entry name" value="SAM_2"/>
    <property type="match status" value="1"/>
</dbReference>
<dbReference type="CDD" id="cd18007">
    <property type="entry name" value="DEXHc_ATRX-like"/>
    <property type="match status" value="1"/>
</dbReference>
<dbReference type="SMART" id="SM00490">
    <property type="entry name" value="HELICc"/>
    <property type="match status" value="1"/>
</dbReference>
<feature type="compositionally biased region" description="Basic and acidic residues" evidence="9">
    <location>
        <begin position="1051"/>
        <end position="1063"/>
    </location>
</feature>
<accession>A0AAV9NNQ6</accession>
<keyword evidence="8" id="KW-0539">Nucleus</keyword>
<dbReference type="InterPro" id="IPR056026">
    <property type="entry name" value="DUF7607"/>
</dbReference>
<dbReference type="SMART" id="SM00454">
    <property type="entry name" value="SAM"/>
    <property type="match status" value="1"/>
</dbReference>
<evidence type="ECO:0000256" key="4">
    <source>
        <dbReference type="ARBA" id="ARBA00022801"/>
    </source>
</evidence>
<feature type="domain" description="Helicase ATP-binding" evidence="11">
    <location>
        <begin position="1120"/>
        <end position="1316"/>
    </location>
</feature>
<dbReference type="InterPro" id="IPR001660">
    <property type="entry name" value="SAM"/>
</dbReference>
<evidence type="ECO:0000259" key="10">
    <source>
        <dbReference type="PROSITE" id="PS50105"/>
    </source>
</evidence>
<feature type="compositionally biased region" description="Acidic residues" evidence="9">
    <location>
        <begin position="1452"/>
        <end position="1462"/>
    </location>
</feature>
<keyword evidence="3" id="KW-0547">Nucleotide-binding</keyword>
<evidence type="ECO:0000256" key="2">
    <source>
        <dbReference type="ARBA" id="ARBA00007025"/>
    </source>
</evidence>
<dbReference type="Proteomes" id="UP001358417">
    <property type="component" value="Unassembled WGS sequence"/>
</dbReference>
<dbReference type="GO" id="GO:0004386">
    <property type="term" value="F:helicase activity"/>
    <property type="evidence" value="ECO:0007669"/>
    <property type="project" value="UniProtKB-KW"/>
</dbReference>
<evidence type="ECO:0000256" key="8">
    <source>
        <dbReference type="ARBA" id="ARBA00023242"/>
    </source>
</evidence>
<evidence type="ECO:0000256" key="6">
    <source>
        <dbReference type="ARBA" id="ARBA00022840"/>
    </source>
</evidence>
<dbReference type="PANTHER" id="PTHR45797">
    <property type="entry name" value="RAD54-LIKE"/>
    <property type="match status" value="1"/>
</dbReference>
<evidence type="ECO:0000256" key="9">
    <source>
        <dbReference type="SAM" id="MobiDB-lite"/>
    </source>
</evidence>
<feature type="compositionally biased region" description="Polar residues" evidence="9">
    <location>
        <begin position="1775"/>
        <end position="1803"/>
    </location>
</feature>
<dbReference type="Pfam" id="PF24580">
    <property type="entry name" value="DUF7607"/>
    <property type="match status" value="1"/>
</dbReference>
<feature type="compositionally biased region" description="Acidic residues" evidence="9">
    <location>
        <begin position="625"/>
        <end position="644"/>
    </location>
</feature>
<comment type="subcellular location">
    <subcellularLocation>
        <location evidence="1">Nucleus</location>
    </subcellularLocation>
</comment>
<feature type="region of interest" description="Disordered" evidence="9">
    <location>
        <begin position="1769"/>
        <end position="1811"/>
    </location>
</feature>
<dbReference type="RefSeq" id="XP_064710703.1">
    <property type="nucleotide sequence ID" value="XM_064851700.1"/>
</dbReference>
<dbReference type="GO" id="GO:0003677">
    <property type="term" value="F:DNA binding"/>
    <property type="evidence" value="ECO:0007669"/>
    <property type="project" value="UniProtKB-KW"/>
</dbReference>
<dbReference type="GeneID" id="89976315"/>
<dbReference type="PROSITE" id="PS51192">
    <property type="entry name" value="HELICASE_ATP_BIND_1"/>
    <property type="match status" value="1"/>
</dbReference>
<evidence type="ECO:0000256" key="7">
    <source>
        <dbReference type="ARBA" id="ARBA00023125"/>
    </source>
</evidence>
<keyword evidence="14" id="KW-1185">Reference proteome</keyword>